<feature type="domain" description="ChsH2 rubredoxin-like zinc ribbon" evidence="2">
    <location>
        <begin position="23"/>
        <end position="59"/>
    </location>
</feature>
<evidence type="ECO:0000259" key="1">
    <source>
        <dbReference type="Pfam" id="PF01796"/>
    </source>
</evidence>
<dbReference type="InterPro" id="IPR002878">
    <property type="entry name" value="ChsH2_C"/>
</dbReference>
<evidence type="ECO:0008006" key="5">
    <source>
        <dbReference type="Google" id="ProtNLM"/>
    </source>
</evidence>
<keyword evidence="4" id="KW-1185">Reference proteome</keyword>
<sequence length="139" mass="15837">MIEKFESLTVPGPTITPITKPFWDAVARKEFILQKCCDCGEWVFYPRSHCPHCWSNQLEWTPASGNGKLKTWSVVHRPGHPAWAAVAPYVLGVVELEEGPSMQTHLLVDSDQELKIGLPLKVKYIKCNDVWLPFFESKE</sequence>
<dbReference type="InterPro" id="IPR052513">
    <property type="entry name" value="Thioester_dehydratase-like"/>
</dbReference>
<dbReference type="InterPro" id="IPR012340">
    <property type="entry name" value="NA-bd_OB-fold"/>
</dbReference>
<dbReference type="Pfam" id="PF12172">
    <property type="entry name" value="zf-ChsH2"/>
    <property type="match status" value="1"/>
</dbReference>
<feature type="domain" description="ChsH2 C-terminal OB-fold" evidence="1">
    <location>
        <begin position="60"/>
        <end position="122"/>
    </location>
</feature>
<dbReference type="RefSeq" id="WP_136379659.1">
    <property type="nucleotide sequence ID" value="NZ_SLUB01000016.1"/>
</dbReference>
<evidence type="ECO:0000313" key="3">
    <source>
        <dbReference type="EMBL" id="THE12513.1"/>
    </source>
</evidence>
<dbReference type="Gene3D" id="6.10.30.10">
    <property type="match status" value="1"/>
</dbReference>
<organism evidence="3 4">
    <name type="scientific">Bacillus timonensis</name>
    <dbReference type="NCBI Taxonomy" id="1033734"/>
    <lineage>
        <taxon>Bacteria</taxon>
        <taxon>Bacillati</taxon>
        <taxon>Bacillota</taxon>
        <taxon>Bacilli</taxon>
        <taxon>Bacillales</taxon>
        <taxon>Bacillaceae</taxon>
        <taxon>Bacillus</taxon>
    </lineage>
</organism>
<evidence type="ECO:0000259" key="2">
    <source>
        <dbReference type="Pfam" id="PF12172"/>
    </source>
</evidence>
<dbReference type="EMBL" id="SLUB01000016">
    <property type="protein sequence ID" value="THE12513.1"/>
    <property type="molecule type" value="Genomic_DNA"/>
</dbReference>
<protein>
    <recommendedName>
        <fullName evidence="5">Zn-ribbon domain-containing OB-fold protein</fullName>
    </recommendedName>
</protein>
<evidence type="ECO:0000313" key="4">
    <source>
        <dbReference type="Proteomes" id="UP000306477"/>
    </source>
</evidence>
<proteinExistence type="predicted"/>
<dbReference type="PANTHER" id="PTHR34075:SF5">
    <property type="entry name" value="BLR3430 PROTEIN"/>
    <property type="match status" value="1"/>
</dbReference>
<dbReference type="STRING" id="1033734.GCA_000285535_02971"/>
<dbReference type="Proteomes" id="UP000306477">
    <property type="component" value="Unassembled WGS sequence"/>
</dbReference>
<gene>
    <name evidence="3" type="ORF">E1I69_10985</name>
</gene>
<reference evidence="3 4" key="1">
    <citation type="journal article" date="2019" name="Indoor Air">
        <title>Impacts of indoor surface finishes on bacterial viability.</title>
        <authorList>
            <person name="Hu J."/>
            <person name="Maamar S.B."/>
            <person name="Glawe A.J."/>
            <person name="Gottel N."/>
            <person name="Gilbert J.A."/>
            <person name="Hartmann E.M."/>
        </authorList>
    </citation>
    <scope>NUCLEOTIDE SEQUENCE [LARGE SCALE GENOMIC DNA]</scope>
    <source>
        <strain evidence="3 4">AF060A6</strain>
    </source>
</reference>
<dbReference type="InterPro" id="IPR022002">
    <property type="entry name" value="ChsH2_Znr"/>
</dbReference>
<dbReference type="AlphaFoldDB" id="A0A4V3V7S0"/>
<dbReference type="OrthoDB" id="9785144at2"/>
<dbReference type="SUPFAM" id="SSF50249">
    <property type="entry name" value="Nucleic acid-binding proteins"/>
    <property type="match status" value="1"/>
</dbReference>
<comment type="caution">
    <text evidence="3">The sequence shown here is derived from an EMBL/GenBank/DDBJ whole genome shotgun (WGS) entry which is preliminary data.</text>
</comment>
<dbReference type="PANTHER" id="PTHR34075">
    <property type="entry name" value="BLR3430 PROTEIN"/>
    <property type="match status" value="1"/>
</dbReference>
<accession>A0A4V3V7S0</accession>
<dbReference type="Pfam" id="PF01796">
    <property type="entry name" value="OB_ChsH2_C"/>
    <property type="match status" value="1"/>
</dbReference>
<name>A0A4V3V7S0_9BACI</name>